<evidence type="ECO:0000256" key="1">
    <source>
        <dbReference type="ARBA" id="ARBA00022741"/>
    </source>
</evidence>
<dbReference type="STRING" id="383855.M2ZMW0"/>
<reference evidence="6 7" key="1">
    <citation type="journal article" date="2012" name="PLoS Pathog.">
        <title>Diverse lifestyles and strategies of plant pathogenesis encoded in the genomes of eighteen Dothideomycetes fungi.</title>
        <authorList>
            <person name="Ohm R.A."/>
            <person name="Feau N."/>
            <person name="Henrissat B."/>
            <person name="Schoch C.L."/>
            <person name="Horwitz B.A."/>
            <person name="Barry K.W."/>
            <person name="Condon B.J."/>
            <person name="Copeland A.C."/>
            <person name="Dhillon B."/>
            <person name="Glaser F."/>
            <person name="Hesse C.N."/>
            <person name="Kosti I."/>
            <person name="LaButti K."/>
            <person name="Lindquist E.A."/>
            <person name="Lucas S."/>
            <person name="Salamov A.A."/>
            <person name="Bradshaw R.E."/>
            <person name="Ciuffetti L."/>
            <person name="Hamelin R.C."/>
            <person name="Kema G.H.J."/>
            <person name="Lawrence C."/>
            <person name="Scott J.A."/>
            <person name="Spatafora J.W."/>
            <person name="Turgeon B.G."/>
            <person name="de Wit P.J.G.M."/>
            <person name="Zhong S."/>
            <person name="Goodwin S.B."/>
            <person name="Grigoriev I.V."/>
        </authorList>
    </citation>
    <scope>NUCLEOTIDE SEQUENCE [LARGE SCALE GENOMIC DNA]</scope>
    <source>
        <strain evidence="6 7">CIRAD86</strain>
    </source>
</reference>
<dbReference type="InterPro" id="IPR051055">
    <property type="entry name" value="PIF1_helicase"/>
</dbReference>
<evidence type="ECO:0000256" key="4">
    <source>
        <dbReference type="ARBA" id="ARBA00022840"/>
    </source>
</evidence>
<dbReference type="PANTHER" id="PTHR47642">
    <property type="entry name" value="ATP-DEPENDENT DNA HELICASE"/>
    <property type="match status" value="1"/>
</dbReference>
<dbReference type="HOGENOM" id="CLU_001324_11_2_1"/>
<keyword evidence="7" id="KW-1185">Reference proteome</keyword>
<keyword evidence="2" id="KW-0378">Hydrolase</keyword>
<name>M2ZMW0_PSEFD</name>
<dbReference type="GO" id="GO:0005524">
    <property type="term" value="F:ATP binding"/>
    <property type="evidence" value="ECO:0007669"/>
    <property type="project" value="UniProtKB-KW"/>
</dbReference>
<dbReference type="CDD" id="cd18809">
    <property type="entry name" value="SF1_C_RecD"/>
    <property type="match status" value="1"/>
</dbReference>
<accession>M2ZMW0</accession>
<feature type="domain" description="DNA replication helicase" evidence="5">
    <location>
        <begin position="10"/>
        <end position="53"/>
    </location>
</feature>
<dbReference type="eggNOG" id="KOG0987">
    <property type="taxonomic scope" value="Eukaryota"/>
</dbReference>
<dbReference type="GeneID" id="19330509"/>
<dbReference type="GO" id="GO:0016787">
    <property type="term" value="F:hydrolase activity"/>
    <property type="evidence" value="ECO:0007669"/>
    <property type="project" value="UniProtKB-KW"/>
</dbReference>
<dbReference type="SUPFAM" id="SSF52540">
    <property type="entry name" value="P-loop containing nucleoside triphosphate hydrolases"/>
    <property type="match status" value="1"/>
</dbReference>
<organism evidence="6 7">
    <name type="scientific">Pseudocercospora fijiensis (strain CIRAD86)</name>
    <name type="common">Black leaf streak disease fungus</name>
    <name type="synonym">Mycosphaerella fijiensis</name>
    <dbReference type="NCBI Taxonomy" id="383855"/>
    <lineage>
        <taxon>Eukaryota</taxon>
        <taxon>Fungi</taxon>
        <taxon>Dikarya</taxon>
        <taxon>Ascomycota</taxon>
        <taxon>Pezizomycotina</taxon>
        <taxon>Dothideomycetes</taxon>
        <taxon>Dothideomycetidae</taxon>
        <taxon>Mycosphaerellales</taxon>
        <taxon>Mycosphaerellaceae</taxon>
        <taxon>Pseudocercospora</taxon>
    </lineage>
</organism>
<sequence>LLGRTQIPLTAAWAVTIHKSQGMTLDRVEIDLYRSFEKEQMYVALSRARSLEGLSVL</sequence>
<dbReference type="Pfam" id="PF02689">
    <property type="entry name" value="Herpes_Helicase"/>
    <property type="match status" value="1"/>
</dbReference>
<feature type="non-terminal residue" evidence="6">
    <location>
        <position position="1"/>
    </location>
</feature>
<feature type="non-terminal residue" evidence="6">
    <location>
        <position position="57"/>
    </location>
</feature>
<dbReference type="InterPro" id="IPR003840">
    <property type="entry name" value="DNA_helicase_dom"/>
</dbReference>
<keyword evidence="3" id="KW-0347">Helicase</keyword>
<dbReference type="PANTHER" id="PTHR47642:SF5">
    <property type="entry name" value="ATP-DEPENDENT DNA HELICASE"/>
    <property type="match status" value="1"/>
</dbReference>
<dbReference type="AlphaFoldDB" id="M2ZMW0"/>
<gene>
    <name evidence="6" type="ORF">MYCFIDRAFT_123708</name>
</gene>
<evidence type="ECO:0000259" key="5">
    <source>
        <dbReference type="Pfam" id="PF02689"/>
    </source>
</evidence>
<protein>
    <recommendedName>
        <fullName evidence="5">DNA replication helicase domain-containing protein</fullName>
    </recommendedName>
</protein>
<dbReference type="Proteomes" id="UP000016932">
    <property type="component" value="Unassembled WGS sequence"/>
</dbReference>
<evidence type="ECO:0000313" key="6">
    <source>
        <dbReference type="EMBL" id="EME80449.1"/>
    </source>
</evidence>
<dbReference type="KEGG" id="pfj:MYCFIDRAFT_123708"/>
<evidence type="ECO:0000313" key="7">
    <source>
        <dbReference type="Proteomes" id="UP000016932"/>
    </source>
</evidence>
<dbReference type="InterPro" id="IPR027417">
    <property type="entry name" value="P-loop_NTPase"/>
</dbReference>
<keyword evidence="4" id="KW-0067">ATP-binding</keyword>
<evidence type="ECO:0000256" key="2">
    <source>
        <dbReference type="ARBA" id="ARBA00022801"/>
    </source>
</evidence>
<dbReference type="RefSeq" id="XP_007929379.1">
    <property type="nucleotide sequence ID" value="XM_007931188.1"/>
</dbReference>
<dbReference type="Gene3D" id="3.40.50.300">
    <property type="entry name" value="P-loop containing nucleotide triphosphate hydrolases"/>
    <property type="match status" value="1"/>
</dbReference>
<evidence type="ECO:0000256" key="3">
    <source>
        <dbReference type="ARBA" id="ARBA00022806"/>
    </source>
</evidence>
<proteinExistence type="predicted"/>
<dbReference type="EMBL" id="KB446561">
    <property type="protein sequence ID" value="EME80449.1"/>
    <property type="molecule type" value="Genomic_DNA"/>
</dbReference>
<dbReference type="VEuPathDB" id="FungiDB:MYCFIDRAFT_123708"/>
<dbReference type="GO" id="GO:0004386">
    <property type="term" value="F:helicase activity"/>
    <property type="evidence" value="ECO:0007669"/>
    <property type="project" value="UniProtKB-KW"/>
</dbReference>
<keyword evidence="1" id="KW-0547">Nucleotide-binding</keyword>
<dbReference type="OrthoDB" id="3942766at2759"/>